<dbReference type="InterPro" id="IPR011008">
    <property type="entry name" value="Dimeric_a/b-barrel"/>
</dbReference>
<evidence type="ECO:0000259" key="1">
    <source>
        <dbReference type="Pfam" id="PF03992"/>
    </source>
</evidence>
<dbReference type="InterPro" id="IPR007138">
    <property type="entry name" value="ABM_dom"/>
</dbReference>
<sequence length="214" mass="23194">MRGSAASTSSMSGVQLTSKCNILRPYGSAAHLRQRGRLVVTAAVKKSTVKNVVCHKTLVAKEDQVDKVAEMCKDMLDFSDGKKSQRNNGIQEFVVSRDQFEPNVFYVWERYSSNADLGRHNSSAEYKAFMENIQEHLEGPIGMALYEWKDGKIGNVCVQGGPKGEGGLDDATGAGGTGASNMKQTSAVVNLGDVNRGGEGDSFGMGFKFPWQKD</sequence>
<dbReference type="Pfam" id="PF03992">
    <property type="entry name" value="ABM"/>
    <property type="match status" value="1"/>
</dbReference>
<dbReference type="SUPFAM" id="SSF54909">
    <property type="entry name" value="Dimeric alpha+beta barrel"/>
    <property type="match status" value="1"/>
</dbReference>
<evidence type="ECO:0000313" key="3">
    <source>
        <dbReference type="Proteomes" id="UP000007264"/>
    </source>
</evidence>
<keyword evidence="3" id="KW-1185">Reference proteome</keyword>
<dbReference type="Proteomes" id="UP000007264">
    <property type="component" value="Unassembled WGS sequence"/>
</dbReference>
<dbReference type="EMBL" id="AGSI01000019">
    <property type="protein sequence ID" value="EIE19474.1"/>
    <property type="molecule type" value="Genomic_DNA"/>
</dbReference>
<reference evidence="2 3" key="1">
    <citation type="journal article" date="2012" name="Genome Biol.">
        <title>The genome of the polar eukaryotic microalga coccomyxa subellipsoidea reveals traits of cold adaptation.</title>
        <authorList>
            <person name="Blanc G."/>
            <person name="Agarkova I."/>
            <person name="Grimwood J."/>
            <person name="Kuo A."/>
            <person name="Brueggeman A."/>
            <person name="Dunigan D."/>
            <person name="Gurnon J."/>
            <person name="Ladunga I."/>
            <person name="Lindquist E."/>
            <person name="Lucas S."/>
            <person name="Pangilinan J."/>
            <person name="Proschold T."/>
            <person name="Salamov A."/>
            <person name="Schmutz J."/>
            <person name="Weeks D."/>
            <person name="Yamada T."/>
            <person name="Claverie J.M."/>
            <person name="Grigoriev I."/>
            <person name="Van Etten J."/>
            <person name="Lomsadze A."/>
            <person name="Borodovsky M."/>
        </authorList>
    </citation>
    <scope>NUCLEOTIDE SEQUENCE [LARGE SCALE GENOMIC DNA]</scope>
    <source>
        <strain evidence="2 3">C-169</strain>
    </source>
</reference>
<dbReference type="eggNOG" id="ENOG502SRSM">
    <property type="taxonomic scope" value="Eukaryota"/>
</dbReference>
<dbReference type="AlphaFoldDB" id="I0YM55"/>
<dbReference type="KEGG" id="csl:COCSUDRAFT_48957"/>
<dbReference type="RefSeq" id="XP_005644018.1">
    <property type="nucleotide sequence ID" value="XM_005643961.1"/>
</dbReference>
<protein>
    <recommendedName>
        <fullName evidence="1">ABM domain-containing protein</fullName>
    </recommendedName>
</protein>
<proteinExistence type="predicted"/>
<feature type="domain" description="ABM" evidence="1">
    <location>
        <begin position="54"/>
        <end position="131"/>
    </location>
</feature>
<name>I0YM55_COCSC</name>
<dbReference type="Gene3D" id="3.30.70.100">
    <property type="match status" value="1"/>
</dbReference>
<dbReference type="OrthoDB" id="508682at2759"/>
<accession>I0YM55</accession>
<evidence type="ECO:0000313" key="2">
    <source>
        <dbReference type="EMBL" id="EIE19474.1"/>
    </source>
</evidence>
<organism evidence="2 3">
    <name type="scientific">Coccomyxa subellipsoidea (strain C-169)</name>
    <name type="common">Green microalga</name>
    <dbReference type="NCBI Taxonomy" id="574566"/>
    <lineage>
        <taxon>Eukaryota</taxon>
        <taxon>Viridiplantae</taxon>
        <taxon>Chlorophyta</taxon>
        <taxon>core chlorophytes</taxon>
        <taxon>Trebouxiophyceae</taxon>
        <taxon>Trebouxiophyceae incertae sedis</taxon>
        <taxon>Coccomyxaceae</taxon>
        <taxon>Coccomyxa</taxon>
        <taxon>Coccomyxa subellipsoidea</taxon>
    </lineage>
</organism>
<comment type="caution">
    <text evidence="2">The sequence shown here is derived from an EMBL/GenBank/DDBJ whole genome shotgun (WGS) entry which is preliminary data.</text>
</comment>
<gene>
    <name evidence="2" type="ORF">COCSUDRAFT_48957</name>
</gene>
<dbReference type="GeneID" id="17037442"/>